<accession>A0A0C7Q811</accession>
<proteinExistence type="predicted"/>
<dbReference type="RefSeq" id="WP_055333967.1">
    <property type="nucleotide sequence ID" value="NZ_CDNF01000003.1"/>
</dbReference>
<dbReference type="Pfam" id="PF13174">
    <property type="entry name" value="TPR_6"/>
    <property type="match status" value="2"/>
</dbReference>
<reference evidence="3 4" key="1">
    <citation type="submission" date="2015-01" db="EMBL/GenBank/DDBJ databases">
        <authorList>
            <person name="Aslett A.Martin."/>
            <person name="De Silva Nishadi"/>
        </authorList>
    </citation>
    <scope>NUCLEOTIDE SEQUENCE [LARGE SCALE GENOMIC DNA]</scope>
    <source>
        <strain evidence="3 4">R28058</strain>
    </source>
</reference>
<dbReference type="OrthoDB" id="1757565at2"/>
<dbReference type="SMART" id="SM00028">
    <property type="entry name" value="TPR"/>
    <property type="match status" value="4"/>
</dbReference>
<dbReference type="PROSITE" id="PS50005">
    <property type="entry name" value="TPR"/>
    <property type="match status" value="1"/>
</dbReference>
<keyword evidence="1" id="KW-0802">TPR repeat</keyword>
<dbReference type="InterPro" id="IPR011990">
    <property type="entry name" value="TPR-like_helical_dom_sf"/>
</dbReference>
<evidence type="ECO:0000256" key="2">
    <source>
        <dbReference type="SAM" id="Coils"/>
    </source>
</evidence>
<feature type="repeat" description="TPR" evidence="1">
    <location>
        <begin position="421"/>
        <end position="454"/>
    </location>
</feature>
<dbReference type="Proteomes" id="UP000049127">
    <property type="component" value="Unassembled WGS sequence"/>
</dbReference>
<name>A0A0C7Q811_PARSO</name>
<organism evidence="3 4">
    <name type="scientific">Paraclostridium sordellii</name>
    <name type="common">Clostridium sordellii</name>
    <dbReference type="NCBI Taxonomy" id="1505"/>
    <lineage>
        <taxon>Bacteria</taxon>
        <taxon>Bacillati</taxon>
        <taxon>Bacillota</taxon>
        <taxon>Clostridia</taxon>
        <taxon>Peptostreptococcales</taxon>
        <taxon>Peptostreptococcaceae</taxon>
        <taxon>Paraclostridium</taxon>
    </lineage>
</organism>
<dbReference type="EMBL" id="CEKZ01000003">
    <property type="protein sequence ID" value="CEQ03138.1"/>
    <property type="molecule type" value="Genomic_DNA"/>
</dbReference>
<gene>
    <name evidence="3" type="ORF">R28058_08711</name>
</gene>
<evidence type="ECO:0000256" key="1">
    <source>
        <dbReference type="PROSITE-ProRule" id="PRU00339"/>
    </source>
</evidence>
<dbReference type="InterPro" id="IPR019734">
    <property type="entry name" value="TPR_rpt"/>
</dbReference>
<evidence type="ECO:0000313" key="3">
    <source>
        <dbReference type="EMBL" id="CEQ03138.1"/>
    </source>
</evidence>
<dbReference type="Gene3D" id="1.25.40.10">
    <property type="entry name" value="Tetratricopeptide repeat domain"/>
    <property type="match status" value="2"/>
</dbReference>
<evidence type="ECO:0000313" key="4">
    <source>
        <dbReference type="Proteomes" id="UP000049127"/>
    </source>
</evidence>
<protein>
    <submittedName>
        <fullName evidence="3">Multiprotein complex assembly protein</fullName>
    </submittedName>
</protein>
<dbReference type="SUPFAM" id="SSF48452">
    <property type="entry name" value="TPR-like"/>
    <property type="match status" value="1"/>
</dbReference>
<feature type="coiled-coil region" evidence="2">
    <location>
        <begin position="288"/>
        <end position="338"/>
    </location>
</feature>
<dbReference type="AlphaFoldDB" id="A0A0C7Q811"/>
<keyword evidence="2" id="KW-0175">Coiled coil</keyword>
<sequence>MIIILKLNIKSDIKSLHKKIIDISLISEDSNDITFFNIDDEEIHETLKTLKKTYVTSNSKDETILNLKHKTKKQIKDTRTLKLESYKKFNEALNMIDRDFITSATEIIDEALELNPKDVDILNLKGLLKFLKCNFDESFESFYKSTCYDNNELAQKYVKILTSEEFGIFLSRYNHAIRFINNDLNQESIQILENIVNEEPELIEPYLVLHLIYEKLGNNEKANEYLDALRKVDKDNSLFEKGASIQPVKESEETVSPKKAKNHKPLYALIAVLVILTGALYLNNKKQLDKLSNQITKKDEQIDKTNKKLDKTNKNLDKTKNELNKAKEEKKIEESKDKTEVIVGDEEDLFNKAMDLKQEDEDKEAIKYLKLVVSNGKTKKYVSEAIYQLALINENEKNNEEAIKYYKKYINTYKPSDNYYDDSYYNLGMIYYKEGDLEQAQQTFYSLRAEDPDSMYNNSQVEDILKER</sequence>